<evidence type="ECO:0000313" key="12">
    <source>
        <dbReference type="Proteomes" id="UP000026962"/>
    </source>
</evidence>
<dbReference type="Gene3D" id="2.160.20.10">
    <property type="entry name" value="Single-stranded right-handed beta-helix, Pectin lyase-like"/>
    <property type="match status" value="2"/>
</dbReference>
<dbReference type="HOGENOM" id="CLU_016031_2_2_1"/>
<dbReference type="eggNOG" id="ENOG502QRN7">
    <property type="taxonomic scope" value="Eukaryota"/>
</dbReference>
<name>A0A0E0MEC1_ORYPU</name>
<evidence type="ECO:0008006" key="13">
    <source>
        <dbReference type="Google" id="ProtNLM"/>
    </source>
</evidence>
<dbReference type="InterPro" id="IPR011050">
    <property type="entry name" value="Pectin_lyase_fold/virulence"/>
</dbReference>
<evidence type="ECO:0000256" key="1">
    <source>
        <dbReference type="ARBA" id="ARBA00004191"/>
    </source>
</evidence>
<dbReference type="InterPro" id="IPR000743">
    <property type="entry name" value="Glyco_hydro_28"/>
</dbReference>
<feature type="chain" id="PRO_5002367661" description="Pectate lyase superfamily protein domain-containing protein" evidence="10">
    <location>
        <begin position="25"/>
        <end position="454"/>
    </location>
</feature>
<feature type="compositionally biased region" description="Basic and acidic residues" evidence="9">
    <location>
        <begin position="322"/>
        <end position="335"/>
    </location>
</feature>
<reference evidence="11" key="2">
    <citation type="submission" date="2018-05" db="EMBL/GenBank/DDBJ databases">
        <title>OpunRS2 (Oryza punctata Reference Sequence Version 2).</title>
        <authorList>
            <person name="Zhang J."/>
            <person name="Kudrna D."/>
            <person name="Lee S."/>
            <person name="Talag J."/>
            <person name="Welchert J."/>
            <person name="Wing R.A."/>
        </authorList>
    </citation>
    <scope>NUCLEOTIDE SEQUENCE [LARGE SCALE GENOMIC DNA]</scope>
</reference>
<dbReference type="STRING" id="4537.A0A0E0MEC1"/>
<evidence type="ECO:0000256" key="6">
    <source>
        <dbReference type="ARBA" id="ARBA00023295"/>
    </source>
</evidence>
<dbReference type="SUPFAM" id="SSF51126">
    <property type="entry name" value="Pectin lyase-like"/>
    <property type="match status" value="2"/>
</dbReference>
<evidence type="ECO:0000313" key="11">
    <source>
        <dbReference type="EnsemblPlants" id="OPUNC11G08120.1"/>
    </source>
</evidence>
<evidence type="ECO:0000256" key="7">
    <source>
        <dbReference type="ARBA" id="ARBA00023316"/>
    </source>
</evidence>
<accession>A0A0E0MEC1</accession>
<keyword evidence="3" id="KW-0134">Cell wall</keyword>
<keyword evidence="6 8" id="KW-0326">Glycosidase</keyword>
<dbReference type="GO" id="GO:0071555">
    <property type="term" value="P:cell wall organization"/>
    <property type="evidence" value="ECO:0007669"/>
    <property type="project" value="UniProtKB-KW"/>
</dbReference>
<evidence type="ECO:0000256" key="4">
    <source>
        <dbReference type="ARBA" id="ARBA00022525"/>
    </source>
</evidence>
<keyword evidence="7" id="KW-0961">Cell wall biogenesis/degradation</keyword>
<evidence type="ECO:0000256" key="9">
    <source>
        <dbReference type="SAM" id="MobiDB-lite"/>
    </source>
</evidence>
<keyword evidence="5 8" id="KW-0378">Hydrolase</keyword>
<feature type="compositionally biased region" description="Basic residues" evidence="9">
    <location>
        <begin position="306"/>
        <end position="321"/>
    </location>
</feature>
<organism evidence="11">
    <name type="scientific">Oryza punctata</name>
    <name type="common">Red rice</name>
    <dbReference type="NCBI Taxonomy" id="4537"/>
    <lineage>
        <taxon>Eukaryota</taxon>
        <taxon>Viridiplantae</taxon>
        <taxon>Streptophyta</taxon>
        <taxon>Embryophyta</taxon>
        <taxon>Tracheophyta</taxon>
        <taxon>Spermatophyta</taxon>
        <taxon>Magnoliopsida</taxon>
        <taxon>Liliopsida</taxon>
        <taxon>Poales</taxon>
        <taxon>Poaceae</taxon>
        <taxon>BOP clade</taxon>
        <taxon>Oryzoideae</taxon>
        <taxon>Oryzeae</taxon>
        <taxon>Oryzinae</taxon>
        <taxon>Oryza</taxon>
    </lineage>
</organism>
<dbReference type="Proteomes" id="UP000026962">
    <property type="component" value="Chromosome 11"/>
</dbReference>
<dbReference type="PANTHER" id="PTHR31375">
    <property type="match status" value="1"/>
</dbReference>
<evidence type="ECO:0000256" key="2">
    <source>
        <dbReference type="ARBA" id="ARBA00008834"/>
    </source>
</evidence>
<keyword evidence="4" id="KW-0964">Secreted</keyword>
<dbReference type="GO" id="GO:0004650">
    <property type="term" value="F:polygalacturonase activity"/>
    <property type="evidence" value="ECO:0007669"/>
    <property type="project" value="InterPro"/>
</dbReference>
<proteinExistence type="inferred from homology"/>
<reference evidence="11" key="1">
    <citation type="submission" date="2015-04" db="UniProtKB">
        <authorList>
            <consortium name="EnsemblPlants"/>
        </authorList>
    </citation>
    <scope>IDENTIFICATION</scope>
</reference>
<keyword evidence="10" id="KW-0732">Signal</keyword>
<evidence type="ECO:0000256" key="10">
    <source>
        <dbReference type="SAM" id="SignalP"/>
    </source>
</evidence>
<feature type="signal peptide" evidence="10">
    <location>
        <begin position="1"/>
        <end position="24"/>
    </location>
</feature>
<dbReference type="Pfam" id="PF00295">
    <property type="entry name" value="Glyco_hydro_28"/>
    <property type="match status" value="2"/>
</dbReference>
<dbReference type="GO" id="GO:0005975">
    <property type="term" value="P:carbohydrate metabolic process"/>
    <property type="evidence" value="ECO:0007669"/>
    <property type="project" value="InterPro"/>
</dbReference>
<evidence type="ECO:0000256" key="3">
    <source>
        <dbReference type="ARBA" id="ARBA00022512"/>
    </source>
</evidence>
<evidence type="ECO:0000256" key="5">
    <source>
        <dbReference type="ARBA" id="ARBA00022801"/>
    </source>
</evidence>
<sequence length="454" mass="48315">MPRRADAAVAAHLLLSAFVMAAAAYNVIDYGAVGDDGGVTDSAGAFEAAWAAACADDAPAATVVVPPDGVYLVSRARFAGPCRSAAVTVNMTGATVVAPVPYAGVQLWIVFQDVDGVSIAGGTLDGRGQAVWACRRARRPDCPPATRSLTIYRSTNVVVRGLTSRDSAGIHVTVQASSGVAIVDTVVSAPGHSPNTDGIHIKQSTGVTVRDAVIGTGDDCVSMVEGSSDVLIEAVTCGPGHGIRRVTDRRPESIVRCTELSSIVVWQHREPGGHAGAGGGEEHHREGRRARRDDERAADQDVGKGERRRRRRRLLLRHRHAERQQPDHHRPELLPRQRQLPNRGTHKHKIVEQPEPDLVAMDADVVTLLCCVQGSGIEISDVSYTDVEGTSATATAVRFDCSPSRPCAGIAMSDVRLRYQPPAAPEEERPAESFCRNAHGVAFGEIDPPSCLTE</sequence>
<feature type="region of interest" description="Disordered" evidence="9">
    <location>
        <begin position="268"/>
        <end position="348"/>
    </location>
</feature>
<protein>
    <recommendedName>
        <fullName evidence="13">Pectate lyase superfamily protein domain-containing protein</fullName>
    </recommendedName>
</protein>
<dbReference type="InterPro" id="IPR012334">
    <property type="entry name" value="Pectin_lyas_fold"/>
</dbReference>
<evidence type="ECO:0000256" key="8">
    <source>
        <dbReference type="RuleBase" id="RU361169"/>
    </source>
</evidence>
<keyword evidence="12" id="KW-1185">Reference proteome</keyword>
<comment type="similarity">
    <text evidence="2 8">Belongs to the glycosyl hydrolase 28 family.</text>
</comment>
<dbReference type="Gramene" id="OPUNC11G08120.1">
    <property type="protein sequence ID" value="OPUNC11G08120.1"/>
    <property type="gene ID" value="OPUNC11G08120"/>
</dbReference>
<dbReference type="AlphaFoldDB" id="A0A0E0MEC1"/>
<comment type="subcellular location">
    <subcellularLocation>
        <location evidence="1">Secreted</location>
        <location evidence="1">Cell wall</location>
    </subcellularLocation>
</comment>
<dbReference type="EnsemblPlants" id="OPUNC11G08120.1">
    <property type="protein sequence ID" value="OPUNC11G08120.1"/>
    <property type="gene ID" value="OPUNC11G08120"/>
</dbReference>
<feature type="compositionally biased region" description="Basic and acidic residues" evidence="9">
    <location>
        <begin position="280"/>
        <end position="305"/>
    </location>
</feature>